<evidence type="ECO:0000313" key="2">
    <source>
        <dbReference type="Proteomes" id="UP001151582"/>
    </source>
</evidence>
<gene>
    <name evidence="1" type="ORF">H4R34_002362</name>
</gene>
<protein>
    <submittedName>
        <fullName evidence="1">Uncharacterized protein</fullName>
    </submittedName>
</protein>
<proteinExistence type="predicted"/>
<accession>A0A9W8EDM1</accession>
<name>A0A9W8EDM1_9FUNG</name>
<dbReference type="EMBL" id="JANBQB010000157">
    <property type="protein sequence ID" value="KAJ1980684.1"/>
    <property type="molecule type" value="Genomic_DNA"/>
</dbReference>
<sequence>MPGLARAKSLVAHGAKDTQFRLLNRIGRYRTPQQLYDAARSWVEMHQMYLYQTPFWTQEESTRRARSLLQRDKDAQLRGTILVRLVRLRSTPELKVVKVTVPDFYHTQADLQPYKYGNEARVEVWLELKPEDQFYQAAMAVMSQKFGVQF</sequence>
<comment type="caution">
    <text evidence="1">The sequence shown here is derived from an EMBL/GenBank/DDBJ whole genome shotgun (WGS) entry which is preliminary data.</text>
</comment>
<dbReference type="AlphaFoldDB" id="A0A9W8EDM1"/>
<organism evidence="1 2">
    <name type="scientific">Dimargaris verticillata</name>
    <dbReference type="NCBI Taxonomy" id="2761393"/>
    <lineage>
        <taxon>Eukaryota</taxon>
        <taxon>Fungi</taxon>
        <taxon>Fungi incertae sedis</taxon>
        <taxon>Zoopagomycota</taxon>
        <taxon>Kickxellomycotina</taxon>
        <taxon>Dimargaritomycetes</taxon>
        <taxon>Dimargaritales</taxon>
        <taxon>Dimargaritaceae</taxon>
        <taxon>Dimargaris</taxon>
    </lineage>
</organism>
<dbReference type="Proteomes" id="UP001151582">
    <property type="component" value="Unassembled WGS sequence"/>
</dbReference>
<dbReference type="OrthoDB" id="5530903at2759"/>
<keyword evidence="2" id="KW-1185">Reference proteome</keyword>
<reference evidence="1" key="1">
    <citation type="submission" date="2022-07" db="EMBL/GenBank/DDBJ databases">
        <title>Phylogenomic reconstructions and comparative analyses of Kickxellomycotina fungi.</title>
        <authorList>
            <person name="Reynolds N.K."/>
            <person name="Stajich J.E."/>
            <person name="Barry K."/>
            <person name="Grigoriev I.V."/>
            <person name="Crous P."/>
            <person name="Smith M.E."/>
        </authorList>
    </citation>
    <scope>NUCLEOTIDE SEQUENCE</scope>
    <source>
        <strain evidence="1">RSA 567</strain>
    </source>
</reference>
<evidence type="ECO:0000313" key="1">
    <source>
        <dbReference type="EMBL" id="KAJ1980684.1"/>
    </source>
</evidence>